<name>A0AAD9NU40_RIDPI</name>
<feature type="transmembrane region" description="Helical" evidence="7">
    <location>
        <begin position="151"/>
        <end position="175"/>
    </location>
</feature>
<keyword evidence="3 7" id="KW-0812">Transmembrane</keyword>
<dbReference type="GO" id="GO:0005741">
    <property type="term" value="C:mitochondrial outer membrane"/>
    <property type="evidence" value="ECO:0007669"/>
    <property type="project" value="TreeGrafter"/>
</dbReference>
<evidence type="ECO:0000256" key="3">
    <source>
        <dbReference type="ARBA" id="ARBA00022692"/>
    </source>
</evidence>
<dbReference type="GO" id="GO:0001836">
    <property type="term" value="P:release of cytochrome c from mitochondria"/>
    <property type="evidence" value="ECO:0007669"/>
    <property type="project" value="TreeGrafter"/>
</dbReference>
<dbReference type="SMART" id="SM00337">
    <property type="entry name" value="BCL"/>
    <property type="match status" value="1"/>
</dbReference>
<keyword evidence="5 7" id="KW-1133">Transmembrane helix</keyword>
<evidence type="ECO:0000313" key="10">
    <source>
        <dbReference type="Proteomes" id="UP001209878"/>
    </source>
</evidence>
<dbReference type="InterPro" id="IPR036834">
    <property type="entry name" value="Bcl-2-like_sf"/>
</dbReference>
<evidence type="ECO:0000256" key="7">
    <source>
        <dbReference type="SAM" id="Phobius"/>
    </source>
</evidence>
<dbReference type="GO" id="GO:0012505">
    <property type="term" value="C:endomembrane system"/>
    <property type="evidence" value="ECO:0007669"/>
    <property type="project" value="UniProtKB-SubCell"/>
</dbReference>
<evidence type="ECO:0000256" key="5">
    <source>
        <dbReference type="ARBA" id="ARBA00022989"/>
    </source>
</evidence>
<dbReference type="AlphaFoldDB" id="A0AAD9NU40"/>
<dbReference type="SUPFAM" id="SSF56854">
    <property type="entry name" value="Bcl-2 inhibitors of programmed cell death"/>
    <property type="match status" value="1"/>
</dbReference>
<dbReference type="PRINTS" id="PR01862">
    <property type="entry name" value="BCL2FAMILY"/>
</dbReference>
<evidence type="ECO:0000256" key="2">
    <source>
        <dbReference type="ARBA" id="ARBA00009458"/>
    </source>
</evidence>
<comment type="similarity">
    <text evidence="2">Belongs to the Bcl-2 family.</text>
</comment>
<dbReference type="GO" id="GO:0051400">
    <property type="term" value="F:BH domain binding"/>
    <property type="evidence" value="ECO:0007669"/>
    <property type="project" value="TreeGrafter"/>
</dbReference>
<feature type="domain" description="Bcl-2 Bcl-2 homology region 1-3" evidence="8">
    <location>
        <begin position="74"/>
        <end position="173"/>
    </location>
</feature>
<evidence type="ECO:0000256" key="4">
    <source>
        <dbReference type="ARBA" id="ARBA00022703"/>
    </source>
</evidence>
<comment type="caution">
    <text evidence="9">The sequence shown here is derived from an EMBL/GenBank/DDBJ whole genome shotgun (WGS) entry which is preliminary data.</text>
</comment>
<protein>
    <recommendedName>
        <fullName evidence="8">Bcl-2 Bcl-2 homology region 1-3 domain-containing protein</fullName>
    </recommendedName>
</protein>
<dbReference type="Pfam" id="PF00452">
    <property type="entry name" value="Bcl-2"/>
    <property type="match status" value="1"/>
</dbReference>
<dbReference type="GO" id="GO:0008630">
    <property type="term" value="P:intrinsic apoptotic signaling pathway in response to DNA damage"/>
    <property type="evidence" value="ECO:0007669"/>
    <property type="project" value="TreeGrafter"/>
</dbReference>
<proteinExistence type="inferred from homology"/>
<evidence type="ECO:0000259" key="8">
    <source>
        <dbReference type="SMART" id="SM00337"/>
    </source>
</evidence>
<evidence type="ECO:0000256" key="6">
    <source>
        <dbReference type="ARBA" id="ARBA00023136"/>
    </source>
</evidence>
<dbReference type="Proteomes" id="UP001209878">
    <property type="component" value="Unassembled WGS sequence"/>
</dbReference>
<evidence type="ECO:0000313" key="9">
    <source>
        <dbReference type="EMBL" id="KAK2180761.1"/>
    </source>
</evidence>
<dbReference type="InterPro" id="IPR002475">
    <property type="entry name" value="Bcl2-like"/>
</dbReference>
<keyword evidence="4" id="KW-0053">Apoptosis</keyword>
<comment type="subcellular location">
    <subcellularLocation>
        <location evidence="1">Endomembrane system</location>
    </subcellularLocation>
</comment>
<gene>
    <name evidence="9" type="ORF">NP493_428g01036</name>
</gene>
<keyword evidence="10" id="KW-1185">Reference proteome</keyword>
<organism evidence="9 10">
    <name type="scientific">Ridgeia piscesae</name>
    <name type="common">Tubeworm</name>
    <dbReference type="NCBI Taxonomy" id="27915"/>
    <lineage>
        <taxon>Eukaryota</taxon>
        <taxon>Metazoa</taxon>
        <taxon>Spiralia</taxon>
        <taxon>Lophotrochozoa</taxon>
        <taxon>Annelida</taxon>
        <taxon>Polychaeta</taxon>
        <taxon>Sedentaria</taxon>
        <taxon>Canalipalpata</taxon>
        <taxon>Sabellida</taxon>
        <taxon>Siboglinidae</taxon>
        <taxon>Ridgeia</taxon>
    </lineage>
</organism>
<dbReference type="PROSITE" id="PS50062">
    <property type="entry name" value="BCL2_FAMILY"/>
    <property type="match status" value="1"/>
</dbReference>
<dbReference type="EMBL" id="JAODUO010000427">
    <property type="protein sequence ID" value="KAK2180761.1"/>
    <property type="molecule type" value="Genomic_DNA"/>
</dbReference>
<dbReference type="GO" id="GO:0042981">
    <property type="term" value="P:regulation of apoptotic process"/>
    <property type="evidence" value="ECO:0007669"/>
    <property type="project" value="InterPro"/>
</dbReference>
<sequence>MGKMSHDSHDMVGMTATEEKTKAAVGGQPPLMLSGDFLPADFRTQSCQITSDIIHYICKRNACEPPPDNASTIMRHLVDIALQDRLRMMMELTTRLDVQRRDQLQLINDIATNMFEDQIVSWGRIVTLHAFCGYLARYCQEKLQLNCADEIAVILSDIVINRLGLWIVVSGGWAAFEKQFPSPCQLETGGVWKGIMVIAVLIAVVFASYSSVMFVNRH</sequence>
<reference evidence="9" key="1">
    <citation type="journal article" date="2023" name="Mol. Biol. Evol.">
        <title>Third-Generation Sequencing Reveals the Adaptive Role of the Epigenome in Three Deep-Sea Polychaetes.</title>
        <authorList>
            <person name="Perez M."/>
            <person name="Aroh O."/>
            <person name="Sun Y."/>
            <person name="Lan Y."/>
            <person name="Juniper S.K."/>
            <person name="Young C.R."/>
            <person name="Angers B."/>
            <person name="Qian P.Y."/>
        </authorList>
    </citation>
    <scope>NUCLEOTIDE SEQUENCE</scope>
    <source>
        <strain evidence="9">R07B-5</strain>
    </source>
</reference>
<dbReference type="PANTHER" id="PTHR11256:SF47">
    <property type="entry name" value="BCL-2-LIKE PROTEIN 10"/>
    <property type="match status" value="1"/>
</dbReference>
<feature type="transmembrane region" description="Helical" evidence="7">
    <location>
        <begin position="195"/>
        <end position="215"/>
    </location>
</feature>
<dbReference type="InterPro" id="IPR046371">
    <property type="entry name" value="Bcl-2_BH1-3"/>
</dbReference>
<dbReference type="Gene3D" id="1.10.437.10">
    <property type="entry name" value="Blc2-like"/>
    <property type="match status" value="1"/>
</dbReference>
<keyword evidence="6 7" id="KW-0472">Membrane</keyword>
<evidence type="ECO:0000256" key="1">
    <source>
        <dbReference type="ARBA" id="ARBA00004308"/>
    </source>
</evidence>
<dbReference type="InterPro" id="IPR026298">
    <property type="entry name" value="Bcl-2_fam"/>
</dbReference>
<dbReference type="CDD" id="cd06845">
    <property type="entry name" value="Bcl-2_like"/>
    <property type="match status" value="1"/>
</dbReference>
<accession>A0AAD9NU40</accession>
<dbReference type="GO" id="GO:0097192">
    <property type="term" value="P:extrinsic apoptotic signaling pathway in absence of ligand"/>
    <property type="evidence" value="ECO:0007669"/>
    <property type="project" value="TreeGrafter"/>
</dbReference>
<dbReference type="PANTHER" id="PTHR11256">
    <property type="entry name" value="BCL-2 RELATED"/>
    <property type="match status" value="1"/>
</dbReference>